<evidence type="ECO:0000256" key="21">
    <source>
        <dbReference type="PIRSR" id="PIRSR600823-5"/>
    </source>
</evidence>
<evidence type="ECO:0000256" key="10">
    <source>
        <dbReference type="ARBA" id="ARBA00022729"/>
    </source>
</evidence>
<feature type="active site" description="Proton acceptor" evidence="17">
    <location>
        <position position="69"/>
    </location>
</feature>
<dbReference type="AlphaFoldDB" id="W1P9G5"/>
<reference evidence="25" key="1">
    <citation type="journal article" date="2013" name="Science">
        <title>The Amborella genome and the evolution of flowering plants.</title>
        <authorList>
            <consortium name="Amborella Genome Project"/>
        </authorList>
    </citation>
    <scope>NUCLEOTIDE SEQUENCE [LARGE SCALE GENOMIC DNA]</scope>
</reference>
<name>W1P9G5_AMBTC</name>
<evidence type="ECO:0000256" key="5">
    <source>
        <dbReference type="ARBA" id="ARBA00012313"/>
    </source>
</evidence>
<keyword evidence="6 22" id="KW-0964">Secreted</keyword>
<keyword evidence="7 22" id="KW-0575">Peroxidase</keyword>
<feature type="binding site" evidence="19">
    <location>
        <position position="73"/>
    </location>
    <ligand>
        <name>Ca(2+)</name>
        <dbReference type="ChEBI" id="CHEBI:29108"/>
        <label>1</label>
    </ligand>
</feature>
<dbReference type="HOGENOM" id="CLU_010543_0_3_1"/>
<evidence type="ECO:0000256" key="22">
    <source>
        <dbReference type="RuleBase" id="RU362060"/>
    </source>
</evidence>
<comment type="cofactor">
    <cofactor evidence="19 22">
        <name>Ca(2+)</name>
        <dbReference type="ChEBI" id="CHEBI:29108"/>
    </cofactor>
    <text evidence="19 22">Binds 2 calcium ions per subunit.</text>
</comment>
<evidence type="ECO:0000256" key="8">
    <source>
        <dbReference type="ARBA" id="ARBA00022617"/>
    </source>
</evidence>
<feature type="binding site" evidence="19">
    <location>
        <position position="192"/>
    </location>
    <ligand>
        <name>Ca(2+)</name>
        <dbReference type="ChEBI" id="CHEBI:29108"/>
        <label>2</label>
    </ligand>
</feature>
<keyword evidence="14 21" id="KW-1015">Disulfide bond</keyword>
<dbReference type="GO" id="GO:0005576">
    <property type="term" value="C:extracellular region"/>
    <property type="evidence" value="ECO:0007669"/>
    <property type="project" value="UniProtKB-SubCell"/>
</dbReference>
<evidence type="ECO:0000256" key="1">
    <source>
        <dbReference type="ARBA" id="ARBA00000189"/>
    </source>
</evidence>
<dbReference type="Gene3D" id="1.10.520.10">
    <property type="match status" value="1"/>
</dbReference>
<evidence type="ECO:0000256" key="13">
    <source>
        <dbReference type="ARBA" id="ARBA00023004"/>
    </source>
</evidence>
<dbReference type="FunFam" id="1.10.420.10:FF:000010">
    <property type="entry name" value="Peroxidase"/>
    <property type="match status" value="1"/>
</dbReference>
<evidence type="ECO:0000256" key="3">
    <source>
        <dbReference type="ARBA" id="ARBA00004613"/>
    </source>
</evidence>
<dbReference type="PRINTS" id="PR00461">
    <property type="entry name" value="PLPEROXIDASE"/>
</dbReference>
<keyword evidence="15" id="KW-0325">Glycoprotein</keyword>
<evidence type="ECO:0000256" key="16">
    <source>
        <dbReference type="ARBA" id="ARBA00023324"/>
    </source>
</evidence>
<feature type="disulfide bond" evidence="21">
    <location>
        <begin position="38"/>
        <end position="114"/>
    </location>
</feature>
<keyword evidence="11 19" id="KW-0106">Calcium</keyword>
<evidence type="ECO:0000256" key="9">
    <source>
        <dbReference type="ARBA" id="ARBA00022723"/>
    </source>
</evidence>
<dbReference type="GO" id="GO:0006979">
    <property type="term" value="P:response to oxidative stress"/>
    <property type="evidence" value="ECO:0007669"/>
    <property type="project" value="UniProtKB-UniRule"/>
</dbReference>
<dbReference type="CDD" id="cd00693">
    <property type="entry name" value="secretory_peroxidase"/>
    <property type="match status" value="1"/>
</dbReference>
<feature type="disulfide bond" evidence="21">
    <location>
        <begin position="198"/>
        <end position="230"/>
    </location>
</feature>
<feature type="site" description="Transition state stabilizer" evidence="20">
    <location>
        <position position="65"/>
    </location>
</feature>
<dbReference type="InterPro" id="IPR000823">
    <property type="entry name" value="Peroxidase_pln"/>
</dbReference>
<evidence type="ECO:0000256" key="6">
    <source>
        <dbReference type="ARBA" id="ARBA00022525"/>
    </source>
</evidence>
<comment type="cofactor">
    <cofactor evidence="19 22">
        <name>heme b</name>
        <dbReference type="ChEBI" id="CHEBI:60344"/>
    </cofactor>
    <text evidence="19 22">Binds 1 heme b (iron(II)-protoporphyrin IX) group per subunit.</text>
</comment>
<evidence type="ECO:0000256" key="2">
    <source>
        <dbReference type="ARBA" id="ARBA00002322"/>
    </source>
</evidence>
<organism evidence="24 25">
    <name type="scientific">Amborella trichopoda</name>
    <dbReference type="NCBI Taxonomy" id="13333"/>
    <lineage>
        <taxon>Eukaryota</taxon>
        <taxon>Viridiplantae</taxon>
        <taxon>Streptophyta</taxon>
        <taxon>Embryophyta</taxon>
        <taxon>Tracheophyta</taxon>
        <taxon>Spermatophyta</taxon>
        <taxon>Magnoliopsida</taxon>
        <taxon>Amborellales</taxon>
        <taxon>Amborellaceae</taxon>
        <taxon>Amborella</taxon>
    </lineage>
</organism>
<dbReference type="InterPro" id="IPR010255">
    <property type="entry name" value="Haem_peroxidase_sf"/>
</dbReference>
<evidence type="ECO:0000256" key="18">
    <source>
        <dbReference type="PIRSR" id="PIRSR600823-2"/>
    </source>
</evidence>
<evidence type="ECO:0000256" key="4">
    <source>
        <dbReference type="ARBA" id="ARBA00006873"/>
    </source>
</evidence>
<dbReference type="STRING" id="13333.W1P9G5"/>
<dbReference type="InterPro" id="IPR019794">
    <property type="entry name" value="Peroxidases_AS"/>
</dbReference>
<evidence type="ECO:0000256" key="20">
    <source>
        <dbReference type="PIRSR" id="PIRSR600823-4"/>
    </source>
</evidence>
<dbReference type="GO" id="GO:0020037">
    <property type="term" value="F:heme binding"/>
    <property type="evidence" value="ECO:0007669"/>
    <property type="project" value="UniProtKB-UniRule"/>
</dbReference>
<dbReference type="KEGG" id="atr:18432390"/>
<dbReference type="GO" id="GO:0004601">
    <property type="term" value="F:peroxidase activity"/>
    <property type="evidence" value="ECO:0000318"/>
    <property type="project" value="GO_Central"/>
</dbReference>
<dbReference type="InterPro" id="IPR002016">
    <property type="entry name" value="Haem_peroxidase"/>
</dbReference>
<evidence type="ECO:0000259" key="23">
    <source>
        <dbReference type="PROSITE" id="PS50873"/>
    </source>
</evidence>
<keyword evidence="12 22" id="KW-0560">Oxidoreductase</keyword>
<dbReference type="OMA" id="QSICPAN"/>
<evidence type="ECO:0000256" key="17">
    <source>
        <dbReference type="PIRSR" id="PIRSR600823-1"/>
    </source>
</evidence>
<feature type="binding site" evidence="18">
    <location>
        <position position="161"/>
    </location>
    <ligand>
        <name>substrate</name>
    </ligand>
</feature>
<dbReference type="OrthoDB" id="2113341at2759"/>
<dbReference type="InterPro" id="IPR033905">
    <property type="entry name" value="Secretory_peroxidase"/>
</dbReference>
<feature type="binding site" evidence="19">
    <location>
        <position position="77"/>
    </location>
    <ligand>
        <name>Ca(2+)</name>
        <dbReference type="ChEBI" id="CHEBI:29108"/>
        <label>1</label>
    </ligand>
</feature>
<evidence type="ECO:0000256" key="11">
    <source>
        <dbReference type="ARBA" id="ARBA00022837"/>
    </source>
</evidence>
<accession>W1P9G5</accession>
<dbReference type="eggNOG" id="ENOG502QQ2G">
    <property type="taxonomic scope" value="Eukaryota"/>
</dbReference>
<feature type="binding site" evidence="19">
    <location>
        <position position="242"/>
    </location>
    <ligand>
        <name>Ca(2+)</name>
        <dbReference type="ChEBI" id="CHEBI:29108"/>
        <label>2</label>
    </ligand>
</feature>
<feature type="chain" id="PRO_5005149660" description="Peroxidase" evidence="22">
    <location>
        <begin position="29"/>
        <end position="325"/>
    </location>
</feature>
<keyword evidence="13 19" id="KW-0408">Iron</keyword>
<dbReference type="FunFam" id="1.10.520.10:FF:000006">
    <property type="entry name" value="Peroxidase"/>
    <property type="match status" value="1"/>
</dbReference>
<dbReference type="PRINTS" id="PR00458">
    <property type="entry name" value="PEROXIDASE"/>
</dbReference>
<dbReference type="Pfam" id="PF00141">
    <property type="entry name" value="peroxidase"/>
    <property type="match status" value="1"/>
</dbReference>
<dbReference type="Gene3D" id="1.10.420.10">
    <property type="entry name" value="Peroxidase, domain 2"/>
    <property type="match status" value="1"/>
</dbReference>
<feature type="disulfide bond" evidence="21">
    <location>
        <begin position="71"/>
        <end position="76"/>
    </location>
</feature>
<gene>
    <name evidence="24" type="ORF">AMTR_s00077p00144120</name>
</gene>
<dbReference type="PANTHER" id="PTHR31517">
    <property type="match status" value="1"/>
</dbReference>
<keyword evidence="16 22" id="KW-0376">Hydrogen peroxide</keyword>
<feature type="binding site" evidence="19">
    <location>
        <position position="75"/>
    </location>
    <ligand>
        <name>Ca(2+)</name>
        <dbReference type="ChEBI" id="CHEBI:29108"/>
        <label>1</label>
    </ligand>
</feature>
<dbReference type="InterPro" id="IPR019793">
    <property type="entry name" value="Peroxidases_heam-ligand_BS"/>
</dbReference>
<dbReference type="EC" id="1.11.1.7" evidence="5 22"/>
<evidence type="ECO:0000256" key="12">
    <source>
        <dbReference type="ARBA" id="ARBA00023002"/>
    </source>
</evidence>
<feature type="binding site" evidence="19">
    <location>
        <position position="79"/>
    </location>
    <ligand>
        <name>Ca(2+)</name>
        <dbReference type="ChEBI" id="CHEBI:29108"/>
        <label>1</label>
    </ligand>
</feature>
<keyword evidence="8 22" id="KW-0349">Heme</keyword>
<feature type="disulfide bond" evidence="21">
    <location>
        <begin position="120"/>
        <end position="320"/>
    </location>
</feature>
<comment type="similarity">
    <text evidence="4">Belongs to the peroxidase family. Ascorbate peroxidase subfamily.</text>
</comment>
<comment type="catalytic activity">
    <reaction evidence="1 22">
        <text>2 a phenolic donor + H2O2 = 2 a phenolic radical donor + 2 H2O</text>
        <dbReference type="Rhea" id="RHEA:56136"/>
        <dbReference type="ChEBI" id="CHEBI:15377"/>
        <dbReference type="ChEBI" id="CHEBI:16240"/>
        <dbReference type="ChEBI" id="CHEBI:139520"/>
        <dbReference type="ChEBI" id="CHEBI:139521"/>
        <dbReference type="EC" id="1.11.1.7"/>
    </reaction>
</comment>
<dbReference type="Gramene" id="ERN04236">
    <property type="protein sequence ID" value="ERN04236"/>
    <property type="gene ID" value="AMTR_s00077p00144120"/>
</dbReference>
<dbReference type="PROSITE" id="PS00436">
    <property type="entry name" value="PEROXIDASE_2"/>
    <property type="match status" value="1"/>
</dbReference>
<dbReference type="GO" id="GO:0006950">
    <property type="term" value="P:response to stress"/>
    <property type="evidence" value="ECO:0000318"/>
    <property type="project" value="GO_Central"/>
</dbReference>
<evidence type="ECO:0000256" key="19">
    <source>
        <dbReference type="PIRSR" id="PIRSR600823-3"/>
    </source>
</evidence>
<evidence type="ECO:0000256" key="14">
    <source>
        <dbReference type="ARBA" id="ARBA00023157"/>
    </source>
</evidence>
<dbReference type="GO" id="GO:0140825">
    <property type="term" value="F:lactoperoxidase activity"/>
    <property type="evidence" value="ECO:0007669"/>
    <property type="project" value="UniProtKB-EC"/>
</dbReference>
<keyword evidence="10 22" id="KW-0732">Signal</keyword>
<proteinExistence type="inferred from homology"/>
<dbReference type="PANTHER" id="PTHR31517:SF84">
    <property type="entry name" value="PEROXIDASE"/>
    <property type="match status" value="1"/>
</dbReference>
<feature type="binding site" description="axial binding residue" evidence="19">
    <location>
        <position position="191"/>
    </location>
    <ligand>
        <name>heme b</name>
        <dbReference type="ChEBI" id="CHEBI:60344"/>
    </ligand>
    <ligandPart>
        <name>Fe</name>
        <dbReference type="ChEBI" id="CHEBI:18248"/>
    </ligandPart>
</feature>
<dbReference type="GO" id="GO:0046872">
    <property type="term" value="F:metal ion binding"/>
    <property type="evidence" value="ECO:0007669"/>
    <property type="project" value="UniProtKB-UniRule"/>
</dbReference>
<keyword evidence="25" id="KW-1185">Reference proteome</keyword>
<dbReference type="EMBL" id="KI394293">
    <property type="protein sequence ID" value="ERN04236.1"/>
    <property type="molecule type" value="Genomic_DNA"/>
</dbReference>
<feature type="domain" description="Plant heme peroxidase family profile" evidence="23">
    <location>
        <begin position="28"/>
        <end position="324"/>
    </location>
</feature>
<protein>
    <recommendedName>
        <fullName evidence="5 22">Peroxidase</fullName>
        <ecNumber evidence="5 22">1.11.1.7</ecNumber>
    </recommendedName>
</protein>
<comment type="similarity">
    <text evidence="22">Belongs to the peroxidase family. Classical plant (class III) peroxidase subfamily.</text>
</comment>
<feature type="binding site" evidence="19">
    <location>
        <position position="70"/>
    </location>
    <ligand>
        <name>Ca(2+)</name>
        <dbReference type="ChEBI" id="CHEBI:29108"/>
        <label>1</label>
    </ligand>
</feature>
<feature type="signal peptide" evidence="22">
    <location>
        <begin position="1"/>
        <end position="28"/>
    </location>
</feature>
<sequence length="325" mass="34244">MAISRAYISFLSTFFILFLLRNNGGVGATTLGYYSESCPNVEEIVKSSVEFFVSNDNSLAPALLRLHFHDCFVHGCDGSVLLEGSSSEMSAPANTGLRGFQVIMDAKAGVEARCPGVVSCADILALAARDAVVLTKGPSWEVALGRLDGLKSSASDTNDMPSPFDSISLLATKFAAKGLSLEDLVALSGAHTIGQADCHFFSYRLYNYGTTGASDPSLNSSSLNELKAICPSLSSNNRAALDKGSRQTWDNAYYKNIGAGNALLESDSKLGSDGSTGGLVSRFAGSLSEFDSTFVRSMVKLGNVGVKTKAGGGGEIRRMCQVTNF</sequence>
<dbReference type="PROSITE" id="PS50873">
    <property type="entry name" value="PEROXIDASE_4"/>
    <property type="match status" value="1"/>
</dbReference>
<keyword evidence="9 19" id="KW-0479">Metal-binding</keyword>
<evidence type="ECO:0000256" key="7">
    <source>
        <dbReference type="ARBA" id="ARBA00022559"/>
    </source>
</evidence>
<dbReference type="Proteomes" id="UP000017836">
    <property type="component" value="Unassembled WGS sequence"/>
</dbReference>
<dbReference type="GO" id="GO:0042744">
    <property type="term" value="P:hydrogen peroxide catabolic process"/>
    <property type="evidence" value="ECO:0007669"/>
    <property type="project" value="UniProtKB-KW"/>
</dbReference>
<evidence type="ECO:0000256" key="15">
    <source>
        <dbReference type="ARBA" id="ARBA00023180"/>
    </source>
</evidence>
<comment type="function">
    <text evidence="2">Removal of H(2)O(2), oxidation of toxic reductants, biosynthesis and degradation of lignin, suberization, auxin catabolism, response to environmental stresses such as wounding, pathogen attack and oxidative stress. These functions might be dependent on each isozyme/isoform in each plant tissue.</text>
</comment>
<comment type="subcellular location">
    <subcellularLocation>
        <location evidence="3 22">Secreted</location>
    </subcellularLocation>
</comment>
<feature type="binding site" evidence="19">
    <location>
        <position position="250"/>
    </location>
    <ligand>
        <name>Ca(2+)</name>
        <dbReference type="ChEBI" id="CHEBI:29108"/>
        <label>2</label>
    </ligand>
</feature>
<dbReference type="GO" id="GO:0009505">
    <property type="term" value="C:plant-type cell wall"/>
    <property type="evidence" value="ECO:0000318"/>
    <property type="project" value="GO_Central"/>
</dbReference>
<dbReference type="SUPFAM" id="SSF48113">
    <property type="entry name" value="Heme-dependent peroxidases"/>
    <property type="match status" value="1"/>
</dbReference>
<evidence type="ECO:0000313" key="25">
    <source>
        <dbReference type="Proteomes" id="UP000017836"/>
    </source>
</evidence>
<evidence type="ECO:0000313" key="24">
    <source>
        <dbReference type="EMBL" id="ERN04236.1"/>
    </source>
</evidence>
<dbReference type="PROSITE" id="PS00435">
    <property type="entry name" value="PEROXIDASE_1"/>
    <property type="match status" value="1"/>
</dbReference>
<feature type="binding site" evidence="19">
    <location>
        <position position="88"/>
    </location>
    <ligand>
        <name>Ca(2+)</name>
        <dbReference type="ChEBI" id="CHEBI:29108"/>
        <label>1</label>
    </ligand>
</feature>